<dbReference type="InterPro" id="IPR027417">
    <property type="entry name" value="P-loop_NTPase"/>
</dbReference>
<reference evidence="7 8" key="1">
    <citation type="journal article" date="2016" name="Nat. Commun.">
        <title>Thousands of microbial genomes shed light on interconnected biogeochemical processes in an aquifer system.</title>
        <authorList>
            <person name="Anantharaman K."/>
            <person name="Brown C.T."/>
            <person name="Hug L.A."/>
            <person name="Sharon I."/>
            <person name="Castelle C.J."/>
            <person name="Probst A.J."/>
            <person name="Thomas B.C."/>
            <person name="Singh A."/>
            <person name="Wilkins M.J."/>
            <person name="Karaoz U."/>
            <person name="Brodie E.L."/>
            <person name="Williams K.H."/>
            <person name="Hubbard S.S."/>
            <person name="Banfield J.F."/>
        </authorList>
    </citation>
    <scope>NUCLEOTIDE SEQUENCE [LARGE SCALE GENOMIC DNA]</scope>
</reference>
<evidence type="ECO:0000256" key="1">
    <source>
        <dbReference type="ARBA" id="ARBA00022741"/>
    </source>
</evidence>
<dbReference type="SMART" id="SM00382">
    <property type="entry name" value="AAA"/>
    <property type="match status" value="2"/>
</dbReference>
<dbReference type="GO" id="GO:0016887">
    <property type="term" value="F:ATP hydrolysis activity"/>
    <property type="evidence" value="ECO:0007669"/>
    <property type="project" value="InterPro"/>
</dbReference>
<dbReference type="GO" id="GO:0005524">
    <property type="term" value="F:ATP binding"/>
    <property type="evidence" value="ECO:0007669"/>
    <property type="project" value="UniProtKB-KW"/>
</dbReference>
<dbReference type="GO" id="GO:0005737">
    <property type="term" value="C:cytoplasm"/>
    <property type="evidence" value="ECO:0007669"/>
    <property type="project" value="TreeGrafter"/>
</dbReference>
<feature type="domain" description="AAA+ ATPase" evidence="5">
    <location>
        <begin position="223"/>
        <end position="384"/>
    </location>
</feature>
<name>A0A1F7J0P8_9BACT</name>
<feature type="domain" description="Clp ATPase C-terminal" evidence="6">
    <location>
        <begin position="668"/>
        <end position="749"/>
    </location>
</feature>
<evidence type="ECO:0000256" key="3">
    <source>
        <dbReference type="ARBA" id="ARBA00023186"/>
    </source>
</evidence>
<evidence type="ECO:0008006" key="9">
    <source>
        <dbReference type="Google" id="ProtNLM"/>
    </source>
</evidence>
<protein>
    <recommendedName>
        <fullName evidence="9">AAA+ ATPase domain-containing protein</fullName>
    </recommendedName>
</protein>
<sequence>MDTKDNKSALFHDFLEASGNFFIFLPYFFSVSTLLKTLFLPWKNLTVKKKSRAFSLNEYFNVFSFNLVSRTIGFIMRLSIVFFYLLVQAVYLMLLPFIFLIFLLLIPIILLMDSFSKDERQIKAELEKEFLSKHMLAETNKQSVLNWFEFYYQSYVVKRPWWKLKNLFSVPPLARDWAMGYTPLLDDYVEDLTSTSYQLKIRSHIFGREKESALIERSLSQTEEANVVIVGTEGIGKHTILDAFARKMYEGRTNSQLAYKRLLRFNMEKILNKYTDDIKREEFFEELMQEAQSAKNVVIFIDNIERYISKTEGHIDLSASIEKYAASQHIQFITITTPFMYEKYLFHIESIRDKFAKIDVEEVSKGTALLIILDKVIEFEKKYKLTIPYETVLAIIEKSNYYINTIPFPEKSLQLLDWVCTYTLESHSKYVITPGVVDIVITNRTHVPTTLSDQIKQKLLHLESLISSKIIGQDEAIKLVSATLRRSFLLIGKRKKPIGTFLFLGPTGVGKTETAKTIVEVFFGSQDALIRFDMSLYQTKEEIPKLIGSIETLNPGLLTNAIREKAYGVLLIDEIEKANKDLLNIFLTILDEGYFTDGYGTRVDCKNLIIVATSNAGASEIHQMLVKQSLSNDILKSSSDLINHLVQKGYFLPEFLNRFDGVIVYKPIEDENAMNIARRLAATIADELKKTYQVNVTIMDESLKSIIAGKYNIEFGARNLERILRAEIEDKIAKMILEGHLTPGQSFTI</sequence>
<accession>A0A1F7J0P8</accession>
<evidence type="ECO:0000313" key="7">
    <source>
        <dbReference type="EMBL" id="OGK49206.1"/>
    </source>
</evidence>
<dbReference type="PRINTS" id="PR00300">
    <property type="entry name" value="CLPPROTEASEA"/>
</dbReference>
<gene>
    <name evidence="7" type="ORF">A3A93_00350</name>
</gene>
<evidence type="ECO:0000256" key="2">
    <source>
        <dbReference type="ARBA" id="ARBA00022840"/>
    </source>
</evidence>
<keyword evidence="4" id="KW-0812">Transmembrane</keyword>
<comment type="caution">
    <text evidence="7">The sequence shown here is derived from an EMBL/GenBank/DDBJ whole genome shotgun (WGS) entry which is preliminary data.</text>
</comment>
<dbReference type="SMART" id="SM01086">
    <property type="entry name" value="ClpB_D2-small"/>
    <property type="match status" value="1"/>
</dbReference>
<dbReference type="PANTHER" id="PTHR11638:SF18">
    <property type="entry name" value="HEAT SHOCK PROTEIN 104"/>
    <property type="match status" value="1"/>
</dbReference>
<dbReference type="InterPro" id="IPR003593">
    <property type="entry name" value="AAA+_ATPase"/>
</dbReference>
<keyword evidence="4" id="KW-0472">Membrane</keyword>
<dbReference type="InterPro" id="IPR003959">
    <property type="entry name" value="ATPase_AAA_core"/>
</dbReference>
<dbReference type="Gene3D" id="3.40.50.300">
    <property type="entry name" value="P-loop containing nucleotide triphosphate hydrolases"/>
    <property type="match status" value="2"/>
</dbReference>
<dbReference type="CDD" id="cd00009">
    <property type="entry name" value="AAA"/>
    <property type="match status" value="1"/>
</dbReference>
<dbReference type="Proteomes" id="UP000177141">
    <property type="component" value="Unassembled WGS sequence"/>
</dbReference>
<dbReference type="InterPro" id="IPR019489">
    <property type="entry name" value="Clp_ATPase_C"/>
</dbReference>
<dbReference type="Pfam" id="PF00004">
    <property type="entry name" value="AAA"/>
    <property type="match status" value="1"/>
</dbReference>
<feature type="transmembrane region" description="Helical" evidence="4">
    <location>
        <begin position="20"/>
        <end position="42"/>
    </location>
</feature>
<feature type="transmembrane region" description="Helical" evidence="4">
    <location>
        <begin position="91"/>
        <end position="112"/>
    </location>
</feature>
<dbReference type="InterPro" id="IPR050130">
    <property type="entry name" value="ClpA_ClpB"/>
</dbReference>
<dbReference type="Pfam" id="PF07724">
    <property type="entry name" value="AAA_2"/>
    <property type="match status" value="1"/>
</dbReference>
<keyword evidence="4" id="KW-1133">Transmembrane helix</keyword>
<dbReference type="CDD" id="cd19499">
    <property type="entry name" value="RecA-like_ClpB_Hsp104-like"/>
    <property type="match status" value="1"/>
</dbReference>
<keyword evidence="1" id="KW-0547">Nucleotide-binding</keyword>
<dbReference type="STRING" id="1802061.A3A93_00350"/>
<dbReference type="EMBL" id="MGAL01000003">
    <property type="protein sequence ID" value="OGK49206.1"/>
    <property type="molecule type" value="Genomic_DNA"/>
</dbReference>
<keyword evidence="3" id="KW-0143">Chaperone</keyword>
<dbReference type="Pfam" id="PF10431">
    <property type="entry name" value="ClpB_D2-small"/>
    <property type="match status" value="1"/>
</dbReference>
<evidence type="ECO:0000259" key="6">
    <source>
        <dbReference type="SMART" id="SM01086"/>
    </source>
</evidence>
<dbReference type="AlphaFoldDB" id="A0A1F7J0P8"/>
<evidence type="ECO:0000256" key="4">
    <source>
        <dbReference type="SAM" id="Phobius"/>
    </source>
</evidence>
<organism evidence="7 8">
    <name type="scientific">Candidatus Roizmanbacteria bacterium RIFCSPLOWO2_01_FULL_38_12</name>
    <dbReference type="NCBI Taxonomy" id="1802061"/>
    <lineage>
        <taxon>Bacteria</taxon>
        <taxon>Candidatus Roizmaniibacteriota</taxon>
    </lineage>
</organism>
<dbReference type="InterPro" id="IPR001270">
    <property type="entry name" value="ClpA/B"/>
</dbReference>
<keyword evidence="2" id="KW-0067">ATP-binding</keyword>
<proteinExistence type="predicted"/>
<dbReference type="GO" id="GO:0034605">
    <property type="term" value="P:cellular response to heat"/>
    <property type="evidence" value="ECO:0007669"/>
    <property type="project" value="TreeGrafter"/>
</dbReference>
<evidence type="ECO:0000259" key="5">
    <source>
        <dbReference type="SMART" id="SM00382"/>
    </source>
</evidence>
<evidence type="ECO:0000313" key="8">
    <source>
        <dbReference type="Proteomes" id="UP000177141"/>
    </source>
</evidence>
<dbReference type="PANTHER" id="PTHR11638">
    <property type="entry name" value="ATP-DEPENDENT CLP PROTEASE"/>
    <property type="match status" value="1"/>
</dbReference>
<dbReference type="SUPFAM" id="SSF52540">
    <property type="entry name" value="P-loop containing nucleoside triphosphate hydrolases"/>
    <property type="match status" value="2"/>
</dbReference>
<feature type="domain" description="AAA+ ATPase" evidence="5">
    <location>
        <begin position="497"/>
        <end position="669"/>
    </location>
</feature>
<dbReference type="Gene3D" id="1.10.8.60">
    <property type="match status" value="2"/>
</dbReference>